<evidence type="ECO:0000256" key="1">
    <source>
        <dbReference type="ARBA" id="ARBA00022676"/>
    </source>
</evidence>
<evidence type="ECO:0000313" key="7">
    <source>
        <dbReference type="Proteomes" id="UP001211065"/>
    </source>
</evidence>
<dbReference type="SUPFAM" id="SSF56399">
    <property type="entry name" value="ADP-ribosylation"/>
    <property type="match status" value="1"/>
</dbReference>
<dbReference type="Gene3D" id="3.90.228.10">
    <property type="match status" value="1"/>
</dbReference>
<proteinExistence type="predicted"/>
<accession>A0AAD5TZR6</accession>
<dbReference type="Pfam" id="PF00644">
    <property type="entry name" value="PARP"/>
    <property type="match status" value="1"/>
</dbReference>
<sequence length="212" mass="24346">MLYQNDRFMSELDFDNEEKLLFSWILKHQRYHLKFVDKDETFTNTASSSSDIPDIVFSIQKKTDIKFNPDNLKATVAFHGTNLGNLYSILNYGLNSHLNKRNLYGAGIYVASDLSTALSFATPSFGRKIKSKISMGATYKVVLQCSVVLHEDVIQNREQKERSFSFDEKVPATKKTKADKNRNDTGKKFISTLMFEWATICFSKLSKLPIWK</sequence>
<feature type="domain" description="PARP catalytic" evidence="5">
    <location>
        <begin position="56"/>
        <end position="154"/>
    </location>
</feature>
<keyword evidence="1" id="KW-0328">Glycosyltransferase</keyword>
<dbReference type="EMBL" id="JADGJW010000379">
    <property type="protein sequence ID" value="KAJ3218466.1"/>
    <property type="molecule type" value="Genomic_DNA"/>
</dbReference>
<dbReference type="InterPro" id="IPR012317">
    <property type="entry name" value="Poly(ADP-ribose)pol_cat_dom"/>
</dbReference>
<comment type="caution">
    <text evidence="6">The sequence shown here is derived from an EMBL/GenBank/DDBJ whole genome shotgun (WGS) entry which is preliminary data.</text>
</comment>
<dbReference type="Proteomes" id="UP001211065">
    <property type="component" value="Unassembled WGS sequence"/>
</dbReference>
<keyword evidence="4" id="KW-0520">NAD</keyword>
<dbReference type="AlphaFoldDB" id="A0AAD5TZR6"/>
<evidence type="ECO:0000256" key="3">
    <source>
        <dbReference type="ARBA" id="ARBA00022695"/>
    </source>
</evidence>
<protein>
    <submittedName>
        <fullName evidence="6">Protein mono-ADP-ribosyltransferase parp16</fullName>
    </submittedName>
</protein>
<dbReference type="GO" id="GO:0003950">
    <property type="term" value="F:NAD+ poly-ADP-ribosyltransferase activity"/>
    <property type="evidence" value="ECO:0007669"/>
    <property type="project" value="InterPro"/>
</dbReference>
<evidence type="ECO:0000256" key="4">
    <source>
        <dbReference type="ARBA" id="ARBA00023027"/>
    </source>
</evidence>
<keyword evidence="2" id="KW-0808">Transferase</keyword>
<dbReference type="InterPro" id="IPR051838">
    <property type="entry name" value="ARTD_PARP"/>
</dbReference>
<gene>
    <name evidence="6" type="primary">PARP16</name>
    <name evidence="6" type="ORF">HK099_005039</name>
</gene>
<evidence type="ECO:0000259" key="5">
    <source>
        <dbReference type="Pfam" id="PF00644"/>
    </source>
</evidence>
<dbReference type="PANTHER" id="PTHR21328">
    <property type="entry name" value="POLY ADP-RIBOSE POLYMERASE FAMILY, MEMBER PARP"/>
    <property type="match status" value="1"/>
</dbReference>
<evidence type="ECO:0000313" key="6">
    <source>
        <dbReference type="EMBL" id="KAJ3218466.1"/>
    </source>
</evidence>
<reference evidence="6" key="1">
    <citation type="submission" date="2020-05" db="EMBL/GenBank/DDBJ databases">
        <title>Phylogenomic resolution of chytrid fungi.</title>
        <authorList>
            <person name="Stajich J.E."/>
            <person name="Amses K."/>
            <person name="Simmons R."/>
            <person name="Seto K."/>
            <person name="Myers J."/>
            <person name="Bonds A."/>
            <person name="Quandt C.A."/>
            <person name="Barry K."/>
            <person name="Liu P."/>
            <person name="Grigoriev I."/>
            <person name="Longcore J.E."/>
            <person name="James T.Y."/>
        </authorList>
    </citation>
    <scope>NUCLEOTIDE SEQUENCE</scope>
    <source>
        <strain evidence="6">JEL0476</strain>
    </source>
</reference>
<name>A0AAD5TZR6_9FUNG</name>
<evidence type="ECO:0000256" key="2">
    <source>
        <dbReference type="ARBA" id="ARBA00022679"/>
    </source>
</evidence>
<dbReference type="GO" id="GO:0016779">
    <property type="term" value="F:nucleotidyltransferase activity"/>
    <property type="evidence" value="ECO:0007669"/>
    <property type="project" value="UniProtKB-KW"/>
</dbReference>
<organism evidence="6 7">
    <name type="scientific">Clydaea vesicula</name>
    <dbReference type="NCBI Taxonomy" id="447962"/>
    <lineage>
        <taxon>Eukaryota</taxon>
        <taxon>Fungi</taxon>
        <taxon>Fungi incertae sedis</taxon>
        <taxon>Chytridiomycota</taxon>
        <taxon>Chytridiomycota incertae sedis</taxon>
        <taxon>Chytridiomycetes</taxon>
        <taxon>Lobulomycetales</taxon>
        <taxon>Lobulomycetaceae</taxon>
        <taxon>Clydaea</taxon>
    </lineage>
</organism>
<keyword evidence="7" id="KW-1185">Reference proteome</keyword>
<keyword evidence="3" id="KW-0548">Nucleotidyltransferase</keyword>